<evidence type="ECO:0008006" key="18">
    <source>
        <dbReference type="Google" id="ProtNLM"/>
    </source>
</evidence>
<keyword evidence="3" id="KW-1003">Cell membrane</keyword>
<dbReference type="SMART" id="SM00369">
    <property type="entry name" value="LRR_TYP"/>
    <property type="match status" value="9"/>
</dbReference>
<comment type="similarity">
    <text evidence="2">Belongs to the RLP family.</text>
</comment>
<evidence type="ECO:0000256" key="11">
    <source>
        <dbReference type="ARBA" id="ARBA00023180"/>
    </source>
</evidence>
<evidence type="ECO:0000259" key="14">
    <source>
        <dbReference type="Pfam" id="PF08263"/>
    </source>
</evidence>
<dbReference type="PANTHER" id="PTHR48063:SF40">
    <property type="entry name" value="LEUCINE-RICH REPEAT-CONTAINING N-TERMINAL PLANT-TYPE DOMAIN-CONTAINING PROTEIN"/>
    <property type="match status" value="1"/>
</dbReference>
<keyword evidence="5" id="KW-1070">Brassinosteroid signaling pathway</keyword>
<dbReference type="InterPro" id="IPR003591">
    <property type="entry name" value="Leu-rich_rpt_typical-subtyp"/>
</dbReference>
<evidence type="ECO:0000256" key="6">
    <source>
        <dbReference type="ARBA" id="ARBA00022692"/>
    </source>
</evidence>
<evidence type="ECO:0000256" key="4">
    <source>
        <dbReference type="ARBA" id="ARBA00022614"/>
    </source>
</evidence>
<sequence>MHRPAALFLLLAITCLFFLPTDAQPQPTPAGNSASASCIAHERDALLAFKHGVTSGPAGLLSSWQSQGAGHGDLDCCRWSGVQCSNRTGHVRKLRLIGAGTGAALVGQISPSLLDLEHLEHLDLSNNELEGPTGRLPKFLGSLKSLRYLNLSGINFAGGVPPQLGNLSKLQHLDLSSMGGTNSTDLSWLTRLASIQYLNLKEVNLSTVMDWGHVMNMIPFLRVLALSGCSLVSANQSLPHLNLTNLEELDVSTNSFNHPMATSWLWNITSLIYLNLGSTSLYGQIPDTLGDMTSLQVLDLSVHNDADDKNMRIMTTHLKNLCNLEALNLRSGLFYGDITEMLRNLPRCSPNKLQDLDLGGNQLSGMLPTWIGQLTSLVALDLSLNNITGRVPKSVGQLSGLRTLDLSYNHLTGLVPFEIGMLTNLTSLYLNNNNLDGVIVEEHFVSTRSLQDIYLSYNKLKIKLSSDWQPPFQLNSAHFAACIADRLPQWFTDAFSNVLGLNISNNQLNGGLPTNMSEMKYANLIELSLFSNQITGHIPESFCKLGLAVLDLSNNFLEGELPPCLGVMEDTEFMALSNNSLSGEFPSFLQNFTSVLFLDLALNKSSGRIPTWIGELKSLRILRLGHNKFFGKIPANITNLDCLQYIDLNNNEISGSLPSYLSNLKAMKKTRMTTVCYTGDIANFHLISLFAVLKGVFDTNMVSIDLYSNNLSGEIPEEITALDALVNLNLSCNNFSGVIPNKIGQMQSLEALDLSRNRLSGEIPTTMSNLTFLSYLDLSDNNLTGTIPSGSQLDTLYAANPSIYIRNMGLCGHPLQNNCSREGHWMEFFYLGLGCGFVFGSWVVFGVLLFKRKWRIAYFQRIDKLYDKVYIFAATQARHP</sequence>
<dbReference type="InterPro" id="IPR046956">
    <property type="entry name" value="RLP23-like"/>
</dbReference>
<dbReference type="GO" id="GO:0005886">
    <property type="term" value="C:plasma membrane"/>
    <property type="evidence" value="ECO:0007669"/>
    <property type="project" value="UniProtKB-SubCell"/>
</dbReference>
<keyword evidence="11" id="KW-0325">Glycoprotein</keyword>
<evidence type="ECO:0000256" key="2">
    <source>
        <dbReference type="ARBA" id="ARBA00009592"/>
    </source>
</evidence>
<accession>A0A835F0U9</accession>
<keyword evidence="8" id="KW-0677">Repeat</keyword>
<dbReference type="InterPro" id="IPR001611">
    <property type="entry name" value="Leu-rich_rpt"/>
</dbReference>
<dbReference type="OrthoDB" id="655010at2759"/>
<evidence type="ECO:0000259" key="15">
    <source>
        <dbReference type="Pfam" id="PF23598"/>
    </source>
</evidence>
<evidence type="ECO:0000256" key="7">
    <source>
        <dbReference type="ARBA" id="ARBA00022729"/>
    </source>
</evidence>
<feature type="domain" description="Disease resistance R13L4/SHOC-2-like LRR" evidence="15">
    <location>
        <begin position="173"/>
        <end position="408"/>
    </location>
</feature>
<gene>
    <name evidence="16" type="ORF">HU200_020952</name>
</gene>
<dbReference type="SMART" id="SM00365">
    <property type="entry name" value="LRR_SD22"/>
    <property type="match status" value="6"/>
</dbReference>
<dbReference type="Proteomes" id="UP000636709">
    <property type="component" value="Unassembled WGS sequence"/>
</dbReference>
<dbReference type="FunFam" id="3.80.10.10:FF:000383">
    <property type="entry name" value="Leucine-rich repeat receptor protein kinase EMS1"/>
    <property type="match status" value="1"/>
</dbReference>
<dbReference type="PRINTS" id="PR00019">
    <property type="entry name" value="LEURICHRPT"/>
</dbReference>
<evidence type="ECO:0000256" key="3">
    <source>
        <dbReference type="ARBA" id="ARBA00022475"/>
    </source>
</evidence>
<dbReference type="InterPro" id="IPR013210">
    <property type="entry name" value="LRR_N_plant-typ"/>
</dbReference>
<dbReference type="InterPro" id="IPR055414">
    <property type="entry name" value="LRR_R13L4/SHOC2-like"/>
</dbReference>
<dbReference type="Gene3D" id="3.80.10.10">
    <property type="entry name" value="Ribonuclease Inhibitor"/>
    <property type="match status" value="4"/>
</dbReference>
<feature type="transmembrane region" description="Helical" evidence="12">
    <location>
        <begin position="828"/>
        <end position="850"/>
    </location>
</feature>
<keyword evidence="9 12" id="KW-1133">Transmembrane helix</keyword>
<keyword evidence="17" id="KW-1185">Reference proteome</keyword>
<dbReference type="SUPFAM" id="SSF52058">
    <property type="entry name" value="L domain-like"/>
    <property type="match status" value="3"/>
</dbReference>
<keyword evidence="10 12" id="KW-0472">Membrane</keyword>
<dbReference type="Pfam" id="PF23598">
    <property type="entry name" value="LRR_14"/>
    <property type="match status" value="1"/>
</dbReference>
<proteinExistence type="inferred from homology"/>
<evidence type="ECO:0000313" key="16">
    <source>
        <dbReference type="EMBL" id="KAF8724679.1"/>
    </source>
</evidence>
<protein>
    <recommendedName>
        <fullName evidence="18">Leucine-rich repeat-containing N-terminal plant-type domain-containing protein</fullName>
    </recommendedName>
</protein>
<organism evidence="16 17">
    <name type="scientific">Digitaria exilis</name>
    <dbReference type="NCBI Taxonomy" id="1010633"/>
    <lineage>
        <taxon>Eukaryota</taxon>
        <taxon>Viridiplantae</taxon>
        <taxon>Streptophyta</taxon>
        <taxon>Embryophyta</taxon>
        <taxon>Tracheophyta</taxon>
        <taxon>Spermatophyta</taxon>
        <taxon>Magnoliopsida</taxon>
        <taxon>Liliopsida</taxon>
        <taxon>Poales</taxon>
        <taxon>Poaceae</taxon>
        <taxon>PACMAD clade</taxon>
        <taxon>Panicoideae</taxon>
        <taxon>Panicodae</taxon>
        <taxon>Paniceae</taxon>
        <taxon>Anthephorinae</taxon>
        <taxon>Digitaria</taxon>
    </lineage>
</organism>
<feature type="domain" description="Leucine-rich repeat-containing N-terminal plant-type" evidence="14">
    <location>
        <begin position="40"/>
        <end position="85"/>
    </location>
</feature>
<dbReference type="Pfam" id="PF00560">
    <property type="entry name" value="LRR_1"/>
    <property type="match status" value="8"/>
</dbReference>
<reference evidence="16" key="1">
    <citation type="submission" date="2020-07" db="EMBL/GenBank/DDBJ databases">
        <title>Genome sequence and genetic diversity analysis of an under-domesticated orphan crop, white fonio (Digitaria exilis).</title>
        <authorList>
            <person name="Bennetzen J.L."/>
            <person name="Chen S."/>
            <person name="Ma X."/>
            <person name="Wang X."/>
            <person name="Yssel A.E.J."/>
            <person name="Chaluvadi S.R."/>
            <person name="Johnson M."/>
            <person name="Gangashetty P."/>
            <person name="Hamidou F."/>
            <person name="Sanogo M.D."/>
            <person name="Zwaenepoel A."/>
            <person name="Wallace J."/>
            <person name="Van De Peer Y."/>
            <person name="Van Deynze A."/>
        </authorList>
    </citation>
    <scope>NUCLEOTIDE SEQUENCE</scope>
    <source>
        <tissue evidence="16">Leaves</tissue>
    </source>
</reference>
<comment type="subcellular location">
    <subcellularLocation>
        <location evidence="1">Cell membrane</location>
        <topology evidence="1">Single-pass type I membrane protein</topology>
    </subcellularLocation>
</comment>
<evidence type="ECO:0000256" key="8">
    <source>
        <dbReference type="ARBA" id="ARBA00022737"/>
    </source>
</evidence>
<evidence type="ECO:0000256" key="9">
    <source>
        <dbReference type="ARBA" id="ARBA00022989"/>
    </source>
</evidence>
<keyword evidence="6 12" id="KW-0812">Transmembrane</keyword>
<evidence type="ECO:0000256" key="12">
    <source>
        <dbReference type="SAM" id="Phobius"/>
    </source>
</evidence>
<dbReference type="PANTHER" id="PTHR48063">
    <property type="entry name" value="LRR RECEPTOR-LIKE KINASE"/>
    <property type="match status" value="1"/>
</dbReference>
<feature type="signal peptide" evidence="13">
    <location>
        <begin position="1"/>
        <end position="23"/>
    </location>
</feature>
<dbReference type="EMBL" id="JACEFO010001661">
    <property type="protein sequence ID" value="KAF8724679.1"/>
    <property type="molecule type" value="Genomic_DNA"/>
</dbReference>
<evidence type="ECO:0000256" key="13">
    <source>
        <dbReference type="SAM" id="SignalP"/>
    </source>
</evidence>
<dbReference type="FunFam" id="3.80.10.10:FF:000111">
    <property type="entry name" value="LRR receptor-like serine/threonine-protein kinase ERECTA"/>
    <property type="match status" value="1"/>
</dbReference>
<evidence type="ECO:0000313" key="17">
    <source>
        <dbReference type="Proteomes" id="UP000636709"/>
    </source>
</evidence>
<evidence type="ECO:0000256" key="1">
    <source>
        <dbReference type="ARBA" id="ARBA00004251"/>
    </source>
</evidence>
<dbReference type="AlphaFoldDB" id="A0A835F0U9"/>
<keyword evidence="4" id="KW-0433">Leucine-rich repeat</keyword>
<dbReference type="Pfam" id="PF13855">
    <property type="entry name" value="LRR_8"/>
    <property type="match status" value="1"/>
</dbReference>
<comment type="caution">
    <text evidence="16">The sequence shown here is derived from an EMBL/GenBank/DDBJ whole genome shotgun (WGS) entry which is preliminary data.</text>
</comment>
<name>A0A835F0U9_9POAL</name>
<dbReference type="InterPro" id="IPR032675">
    <property type="entry name" value="LRR_dom_sf"/>
</dbReference>
<dbReference type="GO" id="GO:0009742">
    <property type="term" value="P:brassinosteroid mediated signaling pathway"/>
    <property type="evidence" value="ECO:0007669"/>
    <property type="project" value="UniProtKB-KW"/>
</dbReference>
<keyword evidence="7 13" id="KW-0732">Signal</keyword>
<dbReference type="FunFam" id="3.80.10.10:FF:000649">
    <property type="entry name" value="Leucine Rich Repeat family protein"/>
    <property type="match status" value="1"/>
</dbReference>
<evidence type="ECO:0000256" key="5">
    <source>
        <dbReference type="ARBA" id="ARBA00022626"/>
    </source>
</evidence>
<dbReference type="FunFam" id="3.80.10.10:FF:000095">
    <property type="entry name" value="LRR receptor-like serine/threonine-protein kinase GSO1"/>
    <property type="match status" value="1"/>
</dbReference>
<dbReference type="Pfam" id="PF08263">
    <property type="entry name" value="LRRNT_2"/>
    <property type="match status" value="1"/>
</dbReference>
<feature type="chain" id="PRO_5032564890" description="Leucine-rich repeat-containing N-terminal plant-type domain-containing protein" evidence="13">
    <location>
        <begin position="24"/>
        <end position="880"/>
    </location>
</feature>
<evidence type="ECO:0000256" key="10">
    <source>
        <dbReference type="ARBA" id="ARBA00023136"/>
    </source>
</evidence>